<organism evidence="7 8">
    <name type="scientific">Rhodanobacter humi</name>
    <dbReference type="NCBI Taxonomy" id="1888173"/>
    <lineage>
        <taxon>Bacteria</taxon>
        <taxon>Pseudomonadati</taxon>
        <taxon>Pseudomonadota</taxon>
        <taxon>Gammaproteobacteria</taxon>
        <taxon>Lysobacterales</taxon>
        <taxon>Rhodanobacteraceae</taxon>
        <taxon>Rhodanobacter</taxon>
    </lineage>
</organism>
<reference evidence="7 8" key="1">
    <citation type="submission" date="2024-07" db="EMBL/GenBank/DDBJ databases">
        <title>Molecular mechanisms and environmental adaptations of flagellar loss and biofilm growth of Rhodanobacter under environmental stress.</title>
        <authorList>
            <person name="Chen M."/>
        </authorList>
    </citation>
    <scope>NUCLEOTIDE SEQUENCE [LARGE SCALE GENOMIC DNA]</scope>
    <source>
        <strain evidence="7 8">RS22</strain>
    </source>
</reference>
<protein>
    <submittedName>
        <fullName evidence="7">Tn3 family transposase</fullName>
    </submittedName>
</protein>
<sequence>MPVSYVTEEQRDSYGRYNGEPSSDELARYFHLDDADRAYIARKRGHANRLGIALQLTTLRYLGTFLDDPLDLPPLVLSIVARQLGITDTDPSLDDYRTGELRWDHQRDICRQYGFVEITKPPIGFRLGRWLYALCWTGTERPSALFERATTWLLTHKVLLPGRSTLERFVASIKSRAEERLWRRLGTRLSDAQHERLEQLLAVPTGSRYSLLDQLRSGPTRVSGPSLIQTLMRLREVRELGIDLPTVSHLPASRVTALARFAGAAKASAVSRLPEVRRLATLVAFVHCLEATAHDDAVEVLEMLLRDVFATARKEDRKTRLRTLKDLDRAATLLADACQVVLDTSLPDKTLRKTLFAKVPRDILAQALQEVSNLVRPPDDVFYSELSERYRRIRRFLPFVLENLRFGASPAGEAVVAAYEWLRSHPGRFKADDDVPRDVIRKRWQRYAIRDDDTIDHRAYTFCVLDELHTSLRRRDVFVTPSWKYADPRAGLLSGNEWETARPIICRTLSLSPTPSSALVAITKELDDTYRAVVSRLPDNPAVRFEGENDLVVSSLDKLEEPASLLALRAAVNERLPRVDIEEVLLEIAARTGFTDAFTHLTERSARAADLPISLCAVLLAEASNTGFEPLVRADIAALKRSRLSWVDQNYLRNDTLVSANAILVAAQNRSALAHQWGGGDVASADGMRFVVPVRTVHAAPNPKYFGRERGITWYNLISDQFSGLNHIAVPGTLRDSLILLGVVLEQPTELQPTQIMTDTGAYSDVVFGLFRLLGYRFCPRLADVGGTRFWRIDPEADYGALNAVARQRVKLSLIEEQWDDILRLVGSLKLGRVPANGIMRTLQIGDRPTRLAQALAEFGRIEKTLHTLTYIDDEAKRRSTLTQLNRGEGRHSVARAIFHGKRGELRQRYQEGQEDQLGALGLVLNIVVLWNTIYMEAALEQLRQEGFPVRDEDVARLSPLTHDHINMHGRYSFAVPEAVARGELRPLRDPDDREGD</sequence>
<evidence type="ECO:0000313" key="8">
    <source>
        <dbReference type="Proteomes" id="UP001562159"/>
    </source>
</evidence>
<accession>A0ABV4ANG8</accession>
<dbReference type="InterPro" id="IPR047653">
    <property type="entry name" value="Tn3-like_transpos"/>
</dbReference>
<keyword evidence="4" id="KW-0233">DNA recombination</keyword>
<dbReference type="Pfam" id="PF01526">
    <property type="entry name" value="DDE_Tnp_Tn3"/>
    <property type="match status" value="1"/>
</dbReference>
<feature type="domain" description="Tn3 transposase DDE" evidence="5">
    <location>
        <begin position="583"/>
        <end position="972"/>
    </location>
</feature>
<evidence type="ECO:0000313" key="7">
    <source>
        <dbReference type="EMBL" id="MEY2180818.1"/>
    </source>
</evidence>
<evidence type="ECO:0000256" key="4">
    <source>
        <dbReference type="ARBA" id="ARBA00023172"/>
    </source>
</evidence>
<dbReference type="Pfam" id="PF13700">
    <property type="entry name" value="DUF4158"/>
    <property type="match status" value="1"/>
</dbReference>
<dbReference type="EMBL" id="JBGBPY010000001">
    <property type="protein sequence ID" value="MEY2180818.1"/>
    <property type="molecule type" value="Genomic_DNA"/>
</dbReference>
<keyword evidence="2" id="KW-0815">Transposition</keyword>
<feature type="domain" description="DUF4158" evidence="6">
    <location>
        <begin position="7"/>
        <end position="172"/>
    </location>
</feature>
<evidence type="ECO:0000256" key="3">
    <source>
        <dbReference type="ARBA" id="ARBA00023125"/>
    </source>
</evidence>
<proteinExistence type="inferred from homology"/>
<gene>
    <name evidence="7" type="ORF">AB7878_00130</name>
</gene>
<dbReference type="InterPro" id="IPR025296">
    <property type="entry name" value="DUF4158"/>
</dbReference>
<comment type="caution">
    <text evidence="7">The sequence shown here is derived from an EMBL/GenBank/DDBJ whole genome shotgun (WGS) entry which is preliminary data.</text>
</comment>
<dbReference type="Proteomes" id="UP001562159">
    <property type="component" value="Unassembled WGS sequence"/>
</dbReference>
<comment type="similarity">
    <text evidence="1">Belongs to the transposase 7 family.</text>
</comment>
<evidence type="ECO:0000259" key="6">
    <source>
        <dbReference type="Pfam" id="PF13700"/>
    </source>
</evidence>
<keyword evidence="3" id="KW-0238">DNA-binding</keyword>
<name>A0ABV4ANG8_9GAMM</name>
<dbReference type="NCBIfam" id="NF033527">
    <property type="entry name" value="transpos_Tn3"/>
    <property type="match status" value="1"/>
</dbReference>
<keyword evidence="8" id="KW-1185">Reference proteome</keyword>
<evidence type="ECO:0000256" key="1">
    <source>
        <dbReference type="ARBA" id="ARBA00009402"/>
    </source>
</evidence>
<evidence type="ECO:0000259" key="5">
    <source>
        <dbReference type="Pfam" id="PF01526"/>
    </source>
</evidence>
<dbReference type="InterPro" id="IPR002513">
    <property type="entry name" value="Tn3_Tnp_DDE_dom"/>
</dbReference>
<evidence type="ECO:0000256" key="2">
    <source>
        <dbReference type="ARBA" id="ARBA00022578"/>
    </source>
</evidence>